<reference evidence="4 5" key="1">
    <citation type="submission" date="2012-10" db="EMBL/GenBank/DDBJ databases">
        <authorList>
            <person name="Zafar N."/>
            <person name="Inman J."/>
            <person name="Hall N."/>
            <person name="Lorenzi H."/>
            <person name="Caler E."/>
        </authorList>
    </citation>
    <scope>NUCLEOTIDE SEQUENCE [LARGE SCALE GENOMIC DNA]</scope>
    <source>
        <strain evidence="4 5">IP1</strain>
    </source>
</reference>
<dbReference type="InterPro" id="IPR013083">
    <property type="entry name" value="Znf_RING/FYVE/PHD"/>
</dbReference>
<dbReference type="VEuPathDB" id="AmoebaDB:EIN_468000"/>
<organism evidence="4 5">
    <name type="scientific">Entamoeba invadens IP1</name>
    <dbReference type="NCBI Taxonomy" id="370355"/>
    <lineage>
        <taxon>Eukaryota</taxon>
        <taxon>Amoebozoa</taxon>
        <taxon>Evosea</taxon>
        <taxon>Archamoebae</taxon>
        <taxon>Mastigamoebida</taxon>
        <taxon>Entamoebidae</taxon>
        <taxon>Entamoeba</taxon>
    </lineage>
</organism>
<name>A0A0A1TYS8_ENTIV</name>
<feature type="compositionally biased region" description="Low complexity" evidence="2">
    <location>
        <begin position="141"/>
        <end position="152"/>
    </location>
</feature>
<proteinExistence type="predicted"/>
<keyword evidence="1" id="KW-0479">Metal-binding</keyword>
<dbReference type="KEGG" id="eiv:EIN_468000"/>
<feature type="region of interest" description="Disordered" evidence="2">
    <location>
        <begin position="138"/>
        <end position="164"/>
    </location>
</feature>
<feature type="domain" description="RING-type" evidence="3">
    <location>
        <begin position="3"/>
        <end position="43"/>
    </location>
</feature>
<keyword evidence="1" id="KW-0863">Zinc-finger</keyword>
<feature type="region of interest" description="Disordered" evidence="2">
    <location>
        <begin position="323"/>
        <end position="367"/>
    </location>
</feature>
<dbReference type="EMBL" id="KB207240">
    <property type="protein sequence ID" value="ELP83686.1"/>
    <property type="molecule type" value="Genomic_DNA"/>
</dbReference>
<dbReference type="OrthoDB" id="8062037at2759"/>
<dbReference type="SUPFAM" id="SSF57850">
    <property type="entry name" value="RING/U-box"/>
    <property type="match status" value="1"/>
</dbReference>
<dbReference type="GO" id="GO:0008270">
    <property type="term" value="F:zinc ion binding"/>
    <property type="evidence" value="ECO:0007669"/>
    <property type="project" value="UniProtKB-KW"/>
</dbReference>
<feature type="compositionally biased region" description="Polar residues" evidence="2">
    <location>
        <begin position="357"/>
        <end position="367"/>
    </location>
</feature>
<dbReference type="RefSeq" id="XP_004183032.1">
    <property type="nucleotide sequence ID" value="XM_004182984.1"/>
</dbReference>
<gene>
    <name evidence="4" type="ORF">EIN_468000</name>
</gene>
<dbReference type="InterPro" id="IPR001841">
    <property type="entry name" value="Znf_RING"/>
</dbReference>
<evidence type="ECO:0000313" key="5">
    <source>
        <dbReference type="Proteomes" id="UP000014680"/>
    </source>
</evidence>
<dbReference type="Proteomes" id="UP000014680">
    <property type="component" value="Unassembled WGS sequence"/>
</dbReference>
<protein>
    <recommendedName>
        <fullName evidence="3">RING-type domain-containing protein</fullName>
    </recommendedName>
</protein>
<evidence type="ECO:0000256" key="1">
    <source>
        <dbReference type="PROSITE-ProRule" id="PRU00175"/>
    </source>
</evidence>
<feature type="compositionally biased region" description="Pro residues" evidence="2">
    <location>
        <begin position="270"/>
        <end position="279"/>
    </location>
</feature>
<sequence length="680" mass="77208">MNCPLCLISQNTLFTLPCGEAICEECIDSLALGGEQFDCPLCSKIHTLDEVYNPQTQKEEVKETAHLEIKNSLLLEDTQDVPHTVDSFQTNDIITENVHTNTLAEQQQSIQTIQPSIQSIQGEVSQDFEPITFIKELPNETTQQTKQQQSVSKDSKQQEKTQQQSLDIMLNQKVDSQQKQPLFDVQDSVLDELLKNPEPQQIPLPQTLIFETNDIPLDVPPYEPELIQQPQQPICYLPYQQQPTVTQNIVPMQQQSIPGIQQPQPKTQKPLPPPPPPKPNTKSTNPFDDINKLINSTGGDKQNVGAENEDIPLRYRAAYGGPLDKFDQKEKPALPGKATQLNKTYFDVPQREKHQQRQYTAPQSKTQDYQQYTATTFQKKTFDSPQTSTGYQNPLTYPEISVPSTKPMDFSLKSSTGALPDTATGRVVCSSQNFRCDKLPLHFMRQEIDAEKLYKIFNKWISAGIFSSKKLEEAISNQPVLFTDIHMVPFLWMQVTFSCDGCIGYYERPLSHVFCLWNSNSMYRTLLLNELAIPQGKIYKFDPSDKEAKTLNEIDNPSVLAKLSGWFKNDTLVTKDIPKLKFEDSKDPIQAYVDFVKGQNTLLTREYKQNAVKSGTSDYMASCSVKVVDEKSKVTRIYLPFCFTSYSYELKNEPVLINAVNGDVFGNKKKSCFGVQWDTR</sequence>
<dbReference type="SMART" id="SM00184">
    <property type="entry name" value="RING"/>
    <property type="match status" value="1"/>
</dbReference>
<dbReference type="PROSITE" id="PS50089">
    <property type="entry name" value="ZF_RING_2"/>
    <property type="match status" value="1"/>
</dbReference>
<keyword evidence="1" id="KW-0862">Zinc</keyword>
<evidence type="ECO:0000256" key="2">
    <source>
        <dbReference type="SAM" id="MobiDB-lite"/>
    </source>
</evidence>
<accession>A0A0A1TYS8</accession>
<evidence type="ECO:0000259" key="3">
    <source>
        <dbReference type="PROSITE" id="PS50089"/>
    </source>
</evidence>
<keyword evidence="5" id="KW-1185">Reference proteome</keyword>
<feature type="region of interest" description="Disordered" evidence="2">
    <location>
        <begin position="258"/>
        <end position="309"/>
    </location>
</feature>
<dbReference type="AlphaFoldDB" id="A0A0A1TYS8"/>
<dbReference type="Gene3D" id="3.30.40.10">
    <property type="entry name" value="Zinc/RING finger domain, C3HC4 (zinc finger)"/>
    <property type="match status" value="1"/>
</dbReference>
<dbReference type="GeneID" id="14882694"/>
<feature type="compositionally biased region" description="Low complexity" evidence="2">
    <location>
        <begin position="258"/>
        <end position="269"/>
    </location>
</feature>
<evidence type="ECO:0000313" key="4">
    <source>
        <dbReference type="EMBL" id="ELP83686.1"/>
    </source>
</evidence>